<name>R7V826_CAPTE</name>
<evidence type="ECO:0000313" key="12">
    <source>
        <dbReference type="EMBL" id="ELU14652.1"/>
    </source>
</evidence>
<keyword evidence="3" id="KW-0813">Transport</keyword>
<reference evidence="13" key="3">
    <citation type="submission" date="2015-06" db="UniProtKB">
        <authorList>
            <consortium name="EnsemblMetazoa"/>
        </authorList>
    </citation>
    <scope>IDENTIFICATION</scope>
</reference>
<feature type="domain" description="NTF2" evidence="10">
    <location>
        <begin position="386"/>
        <end position="535"/>
    </location>
</feature>
<dbReference type="PROSITE" id="PS51281">
    <property type="entry name" value="TAP_C"/>
    <property type="match status" value="1"/>
</dbReference>
<dbReference type="Pfam" id="PF09162">
    <property type="entry name" value="Tap-RNA_bind"/>
    <property type="match status" value="1"/>
</dbReference>
<dbReference type="InterPro" id="IPR002075">
    <property type="entry name" value="NTF2_dom"/>
</dbReference>
<keyword evidence="8" id="KW-0539">Nucleus</keyword>
<comment type="subcellular location">
    <subcellularLocation>
        <location evidence="1">Nucleus</location>
        <location evidence="1">Nucleoplasm</location>
    </subcellularLocation>
</comment>
<evidence type="ECO:0000259" key="11">
    <source>
        <dbReference type="PROSITE" id="PS51281"/>
    </source>
</evidence>
<dbReference type="FunCoup" id="R7V826">
    <property type="interactions" value="952"/>
</dbReference>
<dbReference type="EMBL" id="AMQN01018455">
    <property type="status" value="NOT_ANNOTATED_CDS"/>
    <property type="molecule type" value="Genomic_DNA"/>
</dbReference>
<dbReference type="STRING" id="283909.R7V826"/>
<dbReference type="FunFam" id="3.80.10.10:FF:000384">
    <property type="entry name" value="Nuclear RNA export factor 1"/>
    <property type="match status" value="1"/>
</dbReference>
<dbReference type="InterPro" id="IPR015245">
    <property type="entry name" value="Tap_RNA-bd"/>
</dbReference>
<feature type="region of interest" description="Disordered" evidence="9">
    <location>
        <begin position="1"/>
        <end position="123"/>
    </location>
</feature>
<dbReference type="PANTHER" id="PTHR10662">
    <property type="entry name" value="NUCLEAR RNA EXPORT FACTOR"/>
    <property type="match status" value="1"/>
</dbReference>
<evidence type="ECO:0000259" key="10">
    <source>
        <dbReference type="PROSITE" id="PS50177"/>
    </source>
</evidence>
<dbReference type="InterPro" id="IPR032675">
    <property type="entry name" value="LRR_dom_sf"/>
</dbReference>
<evidence type="ECO:0000313" key="13">
    <source>
        <dbReference type="EnsemblMetazoa" id="CapteP166114"/>
    </source>
</evidence>
<evidence type="ECO:0000256" key="7">
    <source>
        <dbReference type="ARBA" id="ARBA00022884"/>
    </source>
</evidence>
<dbReference type="SUPFAM" id="SSF52058">
    <property type="entry name" value="L domain-like"/>
    <property type="match status" value="1"/>
</dbReference>
<dbReference type="InterPro" id="IPR057125">
    <property type="entry name" value="NXF1/2/3/5-like_LRR"/>
</dbReference>
<dbReference type="GO" id="GO:0005737">
    <property type="term" value="C:cytoplasm"/>
    <property type="evidence" value="ECO:0007669"/>
    <property type="project" value="InterPro"/>
</dbReference>
<dbReference type="GO" id="GO:0005654">
    <property type="term" value="C:nucleoplasm"/>
    <property type="evidence" value="ECO:0007669"/>
    <property type="project" value="UniProtKB-SubCell"/>
</dbReference>
<dbReference type="Gene3D" id="3.10.450.50">
    <property type="match status" value="1"/>
</dbReference>
<reference evidence="12 14" key="2">
    <citation type="journal article" date="2013" name="Nature">
        <title>Insights into bilaterian evolution from three spiralian genomes.</title>
        <authorList>
            <person name="Simakov O."/>
            <person name="Marletaz F."/>
            <person name="Cho S.J."/>
            <person name="Edsinger-Gonzales E."/>
            <person name="Havlak P."/>
            <person name="Hellsten U."/>
            <person name="Kuo D.H."/>
            <person name="Larsson T."/>
            <person name="Lv J."/>
            <person name="Arendt D."/>
            <person name="Savage R."/>
            <person name="Osoegawa K."/>
            <person name="de Jong P."/>
            <person name="Grimwood J."/>
            <person name="Chapman J.A."/>
            <person name="Shapiro H."/>
            <person name="Aerts A."/>
            <person name="Otillar R.P."/>
            <person name="Terry A.Y."/>
            <person name="Boore J.L."/>
            <person name="Grigoriev I.V."/>
            <person name="Lindberg D.R."/>
            <person name="Seaver E.C."/>
            <person name="Weisblat D.A."/>
            <person name="Putnam N.H."/>
            <person name="Rokhsar D.S."/>
        </authorList>
    </citation>
    <scope>NUCLEOTIDE SEQUENCE</scope>
    <source>
        <strain evidence="12 14">I ESC-2004</strain>
    </source>
</reference>
<evidence type="ECO:0000256" key="2">
    <source>
        <dbReference type="ARBA" id="ARBA00009285"/>
    </source>
</evidence>
<dbReference type="OMA" id="YGGHEAW"/>
<evidence type="ECO:0000256" key="9">
    <source>
        <dbReference type="SAM" id="MobiDB-lite"/>
    </source>
</evidence>
<feature type="domain" description="TAP-C" evidence="11">
    <location>
        <begin position="569"/>
        <end position="624"/>
    </location>
</feature>
<dbReference type="Gene3D" id="3.30.70.330">
    <property type="match status" value="1"/>
</dbReference>
<dbReference type="InterPro" id="IPR009060">
    <property type="entry name" value="UBA-like_sf"/>
</dbReference>
<dbReference type="Pfam" id="PF03943">
    <property type="entry name" value="TAP_C"/>
    <property type="match status" value="1"/>
</dbReference>
<keyword evidence="6" id="KW-0509">mRNA transport</keyword>
<dbReference type="Proteomes" id="UP000014760">
    <property type="component" value="Unassembled WGS sequence"/>
</dbReference>
<dbReference type="EnsemblMetazoa" id="CapteT166114">
    <property type="protein sequence ID" value="CapteP166114"/>
    <property type="gene ID" value="CapteG166114"/>
</dbReference>
<keyword evidence="5" id="KW-0677">Repeat</keyword>
<dbReference type="InterPro" id="IPR018222">
    <property type="entry name" value="Nuclear_transport_factor_2_euk"/>
</dbReference>
<dbReference type="InterPro" id="IPR005637">
    <property type="entry name" value="TAP_C_dom"/>
</dbReference>
<dbReference type="SMART" id="SM00804">
    <property type="entry name" value="TAP_C"/>
    <property type="match status" value="1"/>
</dbReference>
<dbReference type="InterPro" id="IPR030217">
    <property type="entry name" value="NXF_fam"/>
</dbReference>
<evidence type="ECO:0000256" key="8">
    <source>
        <dbReference type="ARBA" id="ARBA00023242"/>
    </source>
</evidence>
<dbReference type="AlphaFoldDB" id="R7V826"/>
<proteinExistence type="inferred from homology"/>
<keyword evidence="7" id="KW-0694">RNA-binding</keyword>
<dbReference type="Pfam" id="PF22602">
    <property type="entry name" value="NXF_NTF2"/>
    <property type="match status" value="1"/>
</dbReference>
<dbReference type="GO" id="GO:0005635">
    <property type="term" value="C:nuclear envelope"/>
    <property type="evidence" value="ECO:0007669"/>
    <property type="project" value="UniProtKB-ARBA"/>
</dbReference>
<feature type="compositionally biased region" description="Basic and acidic residues" evidence="9">
    <location>
        <begin position="1"/>
        <end position="11"/>
    </location>
</feature>
<protein>
    <recommendedName>
        <fullName evidence="15">NTF2 domain-containing protein</fullName>
    </recommendedName>
</protein>
<evidence type="ECO:0000256" key="5">
    <source>
        <dbReference type="ARBA" id="ARBA00022737"/>
    </source>
</evidence>
<dbReference type="SUPFAM" id="SSF54928">
    <property type="entry name" value="RNA-binding domain, RBD"/>
    <property type="match status" value="1"/>
</dbReference>
<dbReference type="EMBL" id="KB294388">
    <property type="protein sequence ID" value="ELU14652.1"/>
    <property type="molecule type" value="Genomic_DNA"/>
</dbReference>
<evidence type="ECO:0000256" key="6">
    <source>
        <dbReference type="ARBA" id="ARBA00022816"/>
    </source>
</evidence>
<dbReference type="FunFam" id="1.10.8.10:FF:000018">
    <property type="entry name" value="Nuclear RNA export factor 1"/>
    <property type="match status" value="1"/>
</dbReference>
<dbReference type="FunFam" id="3.10.450.50:FF:000004">
    <property type="entry name" value="Nuclear RNA export factor 1"/>
    <property type="match status" value="1"/>
</dbReference>
<dbReference type="Pfam" id="PF24048">
    <property type="entry name" value="LRR_NXF1-5"/>
    <property type="match status" value="1"/>
</dbReference>
<keyword evidence="14" id="KW-1185">Reference proteome</keyword>
<dbReference type="PROSITE" id="PS51450">
    <property type="entry name" value="LRR"/>
    <property type="match status" value="1"/>
</dbReference>
<dbReference type="SUPFAM" id="SSF54427">
    <property type="entry name" value="NTF2-like"/>
    <property type="match status" value="1"/>
</dbReference>
<sequence length="625" mass="70381">MGNNRRGEGFRGKKPFGHQGHDNRQSYGTSRKVSFRPKKGSYYSSKDKGALLAAVFDEDDRMGEEPGPSHSNSRYPTYSRGRGKGRGNRGSFRGGRPGTIDGDRARKMGLPVGRDKDDGGVQWHKVTIPHGKKCGKDWLMQNLQQCGTPFVPFHFHTESHSSVFYVNDRLQANSLRALSRQIDQPSGHKLVIITSPSSEPSSSLTEENTKLLEECLGRRYNADTKMLNLSNLFKDDVLSAQGVYFALNRPTIAMAVMDIIKTSAPQLEILDLSSNRIFSMKAYRKLHEVAPCLNRLNLGSNQLKIEADLDDLKKLQLVELHMDGNPICNKYDDSAEYISMVRKRFPRLLTLDGHELPPAIGFDLDVKSALPSIKGNFFPNDNIRDLVCRFLDQYYSLYDTNRQALLEAYHDQVIFSMCPFYSKLASSYPHKLNDYFSDGRNMSRVDQQRRQKALKVGRLSVVALLDSMPATQHDPSSYVVDVNYFNEANGILSFTVLGLFKETVTKHNPIRSFSRTFVTQAQGSGIVIVNEEFMITNPVSDQLKRAFQVPAPTPSSSPVTTSSAALTPELQQEMVKRFCMDSRMNPEWSQKCLTENAWDYEKSGKMFQDLHAQGRIPPEAFIGSP</sequence>
<dbReference type="InterPro" id="IPR035979">
    <property type="entry name" value="RBD_domain_sf"/>
</dbReference>
<dbReference type="PROSITE" id="PS50177">
    <property type="entry name" value="NTF2_DOMAIN"/>
    <property type="match status" value="1"/>
</dbReference>
<dbReference type="OrthoDB" id="25872at2759"/>
<accession>R7V826</accession>
<dbReference type="InterPro" id="IPR032710">
    <property type="entry name" value="NTF2-like_dom_sf"/>
</dbReference>
<organism evidence="12">
    <name type="scientific">Capitella teleta</name>
    <name type="common">Polychaete worm</name>
    <dbReference type="NCBI Taxonomy" id="283909"/>
    <lineage>
        <taxon>Eukaryota</taxon>
        <taxon>Metazoa</taxon>
        <taxon>Spiralia</taxon>
        <taxon>Lophotrochozoa</taxon>
        <taxon>Annelida</taxon>
        <taxon>Polychaeta</taxon>
        <taxon>Sedentaria</taxon>
        <taxon>Scolecida</taxon>
        <taxon>Capitellidae</taxon>
        <taxon>Capitella</taxon>
    </lineage>
</organism>
<dbReference type="GO" id="GO:0016973">
    <property type="term" value="P:poly(A)+ mRNA export from nucleus"/>
    <property type="evidence" value="ECO:0007669"/>
    <property type="project" value="TreeGrafter"/>
</dbReference>
<dbReference type="HOGENOM" id="CLU_011280_2_0_1"/>
<dbReference type="CDD" id="cd14342">
    <property type="entry name" value="UBA_TAP-C"/>
    <property type="match status" value="1"/>
</dbReference>
<evidence type="ECO:0000256" key="1">
    <source>
        <dbReference type="ARBA" id="ARBA00004642"/>
    </source>
</evidence>
<dbReference type="InterPro" id="IPR012677">
    <property type="entry name" value="Nucleotide-bd_a/b_plait_sf"/>
</dbReference>
<dbReference type="InterPro" id="IPR001611">
    <property type="entry name" value="Leu-rich_rpt"/>
</dbReference>
<evidence type="ECO:0008006" key="15">
    <source>
        <dbReference type="Google" id="ProtNLM"/>
    </source>
</evidence>
<dbReference type="Gene3D" id="1.10.8.10">
    <property type="entry name" value="DNA helicase RuvA subunit, C-terminal domain"/>
    <property type="match status" value="1"/>
</dbReference>
<dbReference type="SUPFAM" id="SSF46934">
    <property type="entry name" value="UBA-like"/>
    <property type="match status" value="1"/>
</dbReference>
<dbReference type="GO" id="GO:0003723">
    <property type="term" value="F:RNA binding"/>
    <property type="evidence" value="ECO:0007669"/>
    <property type="project" value="UniProtKB-KW"/>
</dbReference>
<evidence type="ECO:0000313" key="14">
    <source>
        <dbReference type="Proteomes" id="UP000014760"/>
    </source>
</evidence>
<comment type="similarity">
    <text evidence="2">Belongs to the NXF family.</text>
</comment>
<dbReference type="PANTHER" id="PTHR10662:SF22">
    <property type="entry name" value="NUCLEAR RNA EXPORT FACTOR 1"/>
    <property type="match status" value="1"/>
</dbReference>
<dbReference type="Gene3D" id="3.80.10.10">
    <property type="entry name" value="Ribonuclease Inhibitor"/>
    <property type="match status" value="1"/>
</dbReference>
<reference evidence="14" key="1">
    <citation type="submission" date="2012-12" db="EMBL/GenBank/DDBJ databases">
        <authorList>
            <person name="Hellsten U."/>
            <person name="Grimwood J."/>
            <person name="Chapman J.A."/>
            <person name="Shapiro H."/>
            <person name="Aerts A."/>
            <person name="Otillar R.P."/>
            <person name="Terry A.Y."/>
            <person name="Boore J.L."/>
            <person name="Simakov O."/>
            <person name="Marletaz F."/>
            <person name="Cho S.-J."/>
            <person name="Edsinger-Gonzales E."/>
            <person name="Havlak P."/>
            <person name="Kuo D.-H."/>
            <person name="Larsson T."/>
            <person name="Lv J."/>
            <person name="Arendt D."/>
            <person name="Savage R."/>
            <person name="Osoegawa K."/>
            <person name="de Jong P."/>
            <person name="Lindberg D.R."/>
            <person name="Seaver E.C."/>
            <person name="Weisblat D.A."/>
            <person name="Putnam N.H."/>
            <person name="Grigoriev I.V."/>
            <person name="Rokhsar D.S."/>
        </authorList>
    </citation>
    <scope>NUCLEOTIDE SEQUENCE</scope>
    <source>
        <strain evidence="14">I ESC-2004</strain>
    </source>
</reference>
<keyword evidence="4" id="KW-0433">Leucine-rich repeat</keyword>
<gene>
    <name evidence="12" type="ORF">CAPTEDRAFT_166114</name>
</gene>
<evidence type="ECO:0000256" key="4">
    <source>
        <dbReference type="ARBA" id="ARBA00022614"/>
    </source>
</evidence>
<evidence type="ECO:0000256" key="3">
    <source>
        <dbReference type="ARBA" id="ARBA00022448"/>
    </source>
</evidence>